<gene>
    <name evidence="2" type="ORF">PHJA_001591500</name>
</gene>
<name>A0A830CJ99_9LAMI</name>
<accession>A0A830CJ99</accession>
<reference evidence="2" key="1">
    <citation type="submission" date="2020-07" db="EMBL/GenBank/DDBJ databases">
        <title>Ethylene signaling mediates host invasion by parasitic plants.</title>
        <authorList>
            <person name="Yoshida S."/>
        </authorList>
    </citation>
    <scope>NUCLEOTIDE SEQUENCE</scope>
    <source>
        <strain evidence="2">Okayama</strain>
    </source>
</reference>
<evidence type="ECO:0000313" key="2">
    <source>
        <dbReference type="EMBL" id="GFP94471.1"/>
    </source>
</evidence>
<dbReference type="AlphaFoldDB" id="A0A830CJ99"/>
<dbReference type="EMBL" id="BMAC01000351">
    <property type="protein sequence ID" value="GFP94471.1"/>
    <property type="molecule type" value="Genomic_DNA"/>
</dbReference>
<protein>
    <submittedName>
        <fullName evidence="2">Ethylene-responsive transcription factor erf113</fullName>
    </submittedName>
</protein>
<keyword evidence="3" id="KW-1185">Reference proteome</keyword>
<proteinExistence type="predicted"/>
<evidence type="ECO:0000313" key="3">
    <source>
        <dbReference type="Proteomes" id="UP000653305"/>
    </source>
</evidence>
<feature type="compositionally biased region" description="Basic residues" evidence="1">
    <location>
        <begin position="22"/>
        <end position="33"/>
    </location>
</feature>
<comment type="caution">
    <text evidence="2">The sequence shown here is derived from an EMBL/GenBank/DDBJ whole genome shotgun (WGS) entry which is preliminary data.</text>
</comment>
<dbReference type="Proteomes" id="UP000653305">
    <property type="component" value="Unassembled WGS sequence"/>
</dbReference>
<feature type="region of interest" description="Disordered" evidence="1">
    <location>
        <begin position="1"/>
        <end position="33"/>
    </location>
</feature>
<feature type="compositionally biased region" description="Basic residues" evidence="1">
    <location>
        <begin position="1"/>
        <end position="13"/>
    </location>
</feature>
<evidence type="ECO:0000256" key="1">
    <source>
        <dbReference type="SAM" id="MobiDB-lite"/>
    </source>
</evidence>
<sequence>MKMGRRGRRKTTKRCGSGHGGNGRRRSGTHARRRVCGWGLSRMRRTWRGLTTGPRLSFVARGRSSIFR</sequence>
<organism evidence="2 3">
    <name type="scientific">Phtheirospermum japonicum</name>
    <dbReference type="NCBI Taxonomy" id="374723"/>
    <lineage>
        <taxon>Eukaryota</taxon>
        <taxon>Viridiplantae</taxon>
        <taxon>Streptophyta</taxon>
        <taxon>Embryophyta</taxon>
        <taxon>Tracheophyta</taxon>
        <taxon>Spermatophyta</taxon>
        <taxon>Magnoliopsida</taxon>
        <taxon>eudicotyledons</taxon>
        <taxon>Gunneridae</taxon>
        <taxon>Pentapetalae</taxon>
        <taxon>asterids</taxon>
        <taxon>lamiids</taxon>
        <taxon>Lamiales</taxon>
        <taxon>Orobanchaceae</taxon>
        <taxon>Orobanchaceae incertae sedis</taxon>
        <taxon>Phtheirospermum</taxon>
    </lineage>
</organism>